<evidence type="ECO:0000259" key="6">
    <source>
        <dbReference type="PROSITE" id="PS50865"/>
    </source>
</evidence>
<keyword evidence="1" id="KW-0479">Metal-binding</keyword>
<feature type="domain" description="SET" evidence="5">
    <location>
        <begin position="189"/>
        <end position="449"/>
    </location>
</feature>
<dbReference type="InterPro" id="IPR001214">
    <property type="entry name" value="SET_dom"/>
</dbReference>
<dbReference type="PANTHER" id="PTHR47111:SF1">
    <property type="entry name" value="SET AND MYND DOMAIN-CONTAINING PROTEIN 4"/>
    <property type="match status" value="1"/>
</dbReference>
<keyword evidence="3" id="KW-0862">Zinc</keyword>
<evidence type="ECO:0000256" key="2">
    <source>
        <dbReference type="ARBA" id="ARBA00022771"/>
    </source>
</evidence>
<evidence type="ECO:0000313" key="7">
    <source>
        <dbReference type="EMBL" id="CAG6477355.1"/>
    </source>
</evidence>
<accession>A0A8D8BPR4</accession>
<name>A0A8D8BPR4_CULPI</name>
<keyword evidence="2 4" id="KW-0863">Zinc-finger</keyword>
<dbReference type="GO" id="GO:0008757">
    <property type="term" value="F:S-adenosylmethionine-dependent methyltransferase activity"/>
    <property type="evidence" value="ECO:0007669"/>
    <property type="project" value="UniProtKB-ARBA"/>
</dbReference>
<dbReference type="AlphaFoldDB" id="A0A8D8BPR4"/>
<dbReference type="SMART" id="SM00317">
    <property type="entry name" value="SET"/>
    <property type="match status" value="1"/>
</dbReference>
<dbReference type="SUPFAM" id="SSF144232">
    <property type="entry name" value="HIT/MYND zinc finger-like"/>
    <property type="match status" value="1"/>
</dbReference>
<dbReference type="Gene3D" id="1.10.220.160">
    <property type="match status" value="1"/>
</dbReference>
<dbReference type="InterPro" id="IPR002893">
    <property type="entry name" value="Znf_MYND"/>
</dbReference>
<dbReference type="InterPro" id="IPR011990">
    <property type="entry name" value="TPR-like_helical_dom_sf"/>
</dbReference>
<evidence type="ECO:0000259" key="5">
    <source>
        <dbReference type="PROSITE" id="PS50280"/>
    </source>
</evidence>
<dbReference type="PROSITE" id="PS50865">
    <property type="entry name" value="ZF_MYND_2"/>
    <property type="match status" value="1"/>
</dbReference>
<evidence type="ECO:0000256" key="4">
    <source>
        <dbReference type="PROSITE-ProRule" id="PRU00134"/>
    </source>
</evidence>
<dbReference type="GO" id="GO:0008270">
    <property type="term" value="F:zinc ion binding"/>
    <property type="evidence" value="ECO:0007669"/>
    <property type="project" value="UniProtKB-KW"/>
</dbReference>
<reference evidence="7" key="1">
    <citation type="submission" date="2021-05" db="EMBL/GenBank/DDBJ databases">
        <authorList>
            <person name="Alioto T."/>
            <person name="Alioto T."/>
            <person name="Gomez Garrido J."/>
        </authorList>
    </citation>
    <scope>NUCLEOTIDE SEQUENCE</scope>
</reference>
<dbReference type="GO" id="GO:0008170">
    <property type="term" value="F:N-methyltransferase activity"/>
    <property type="evidence" value="ECO:0007669"/>
    <property type="project" value="UniProtKB-ARBA"/>
</dbReference>
<dbReference type="SUPFAM" id="SSF82199">
    <property type="entry name" value="SET domain"/>
    <property type="match status" value="1"/>
</dbReference>
<evidence type="ECO:0000256" key="3">
    <source>
        <dbReference type="ARBA" id="ARBA00022833"/>
    </source>
</evidence>
<dbReference type="Gene3D" id="2.170.270.10">
    <property type="entry name" value="SET domain"/>
    <property type="match status" value="1"/>
</dbReference>
<organism evidence="7">
    <name type="scientific">Culex pipiens</name>
    <name type="common">House mosquito</name>
    <dbReference type="NCBI Taxonomy" id="7175"/>
    <lineage>
        <taxon>Eukaryota</taxon>
        <taxon>Metazoa</taxon>
        <taxon>Ecdysozoa</taxon>
        <taxon>Arthropoda</taxon>
        <taxon>Hexapoda</taxon>
        <taxon>Insecta</taxon>
        <taxon>Pterygota</taxon>
        <taxon>Neoptera</taxon>
        <taxon>Endopterygota</taxon>
        <taxon>Diptera</taxon>
        <taxon>Nematocera</taxon>
        <taxon>Culicoidea</taxon>
        <taxon>Culicidae</taxon>
        <taxon>Culicinae</taxon>
        <taxon>Culicini</taxon>
        <taxon>Culex</taxon>
        <taxon>Culex</taxon>
    </lineage>
</organism>
<dbReference type="SUPFAM" id="SSF48452">
    <property type="entry name" value="TPR-like"/>
    <property type="match status" value="1"/>
</dbReference>
<dbReference type="Gene3D" id="6.10.140.2220">
    <property type="match status" value="1"/>
</dbReference>
<dbReference type="InterPro" id="IPR046341">
    <property type="entry name" value="SET_dom_sf"/>
</dbReference>
<dbReference type="PROSITE" id="PS50280">
    <property type="entry name" value="SET"/>
    <property type="match status" value="1"/>
</dbReference>
<dbReference type="Pfam" id="PF01753">
    <property type="entry name" value="zf-MYND"/>
    <property type="match status" value="1"/>
</dbReference>
<dbReference type="PANTHER" id="PTHR47111">
    <property type="entry name" value="BCDNA.LD29892"/>
    <property type="match status" value="1"/>
</dbReference>
<proteinExistence type="predicted"/>
<dbReference type="GO" id="GO:0008276">
    <property type="term" value="F:protein methyltransferase activity"/>
    <property type="evidence" value="ECO:0007669"/>
    <property type="project" value="UniProtKB-ARBA"/>
</dbReference>
<dbReference type="EMBL" id="HBUE01080661">
    <property type="protein sequence ID" value="CAG6477355.1"/>
    <property type="molecule type" value="Transcribed_RNA"/>
</dbReference>
<sequence length="574" mass="65566">MINAPESMTAASQELMHERPMMRLKGQLQRLCPNLAPDASLAKYTRAIEQCRLMEQLPATTSGTGGKCSRKAAKVRAEANRLYLAKEYEQALGKYNESICLAETGSEHLGMGYANRSAIYFEQDEFEYALANIVLAKEHNYPERLMPKLLEREQQCREKLAEGKSKGTVPLQRFDLNVPVNSKIPFLASGIKMVRLEDFGRSMVATKRFKTGDVILHEKSILASIDQMLQFHNCNLCSAEEGFSLIPCPNCATVMYCSQECLERDFRLVHRFECPIAEKVQHLSYGFVNLGSRLFLYGLSLFDDDLDEMMRYCNRTKTGGNPLNLDYTRYDPLEEFKELYNLSATTTPTNESSYRFFATIRCLMYLESPRLKTIVISDEQKAFMRQCVLDFTRAASYYRWHLTSPLFPIQSLFNHSCDPNVLIVILSGHVKLVVFRPIRPNEQICFSYGHRWWDTPMCQEPFPMVFVCKCVVCDPSKKIAWLASKRELTLAAKAELVVVGMQVCGSDSDDVADLALIQTYIERNGRFVQAMEKFMKLLSLHWTLLFRLLRQEDEAQRRAKVAARLAGAAIDVVD</sequence>
<protein>
    <submittedName>
        <fullName evidence="7">SET and MYND domain-containing protein 4</fullName>
    </submittedName>
</protein>
<feature type="domain" description="MYND-type" evidence="6">
    <location>
        <begin position="234"/>
        <end position="274"/>
    </location>
</feature>
<dbReference type="Pfam" id="PF00856">
    <property type="entry name" value="SET"/>
    <property type="match status" value="1"/>
</dbReference>
<dbReference type="Gene3D" id="1.25.40.10">
    <property type="entry name" value="Tetratricopeptide repeat domain"/>
    <property type="match status" value="1"/>
</dbReference>
<evidence type="ECO:0000256" key="1">
    <source>
        <dbReference type="ARBA" id="ARBA00022723"/>
    </source>
</evidence>